<dbReference type="InterPro" id="IPR014867">
    <property type="entry name" value="Spore_coat_CotH_CotH2/3/7"/>
</dbReference>
<protein>
    <submittedName>
        <fullName evidence="2">Spore coat protein CotH</fullName>
    </submittedName>
</protein>
<reference evidence="2 3" key="1">
    <citation type="submission" date="2016-11" db="EMBL/GenBank/DDBJ databases">
        <authorList>
            <person name="Jaros S."/>
            <person name="Januszkiewicz K."/>
            <person name="Wedrychowicz H."/>
        </authorList>
    </citation>
    <scope>NUCLEOTIDE SEQUENCE [LARGE SCALE GENOMIC DNA]</scope>
    <source>
        <strain evidence="2 3">DSM 43832</strain>
    </source>
</reference>
<dbReference type="Proteomes" id="UP000184363">
    <property type="component" value="Unassembled WGS sequence"/>
</dbReference>
<feature type="region of interest" description="Disordered" evidence="1">
    <location>
        <begin position="379"/>
        <end position="439"/>
    </location>
</feature>
<keyword evidence="2" id="KW-0946">Virion</keyword>
<dbReference type="STRING" id="1848.SAMN05443637_10949"/>
<dbReference type="AlphaFoldDB" id="A0A1M6U021"/>
<dbReference type="Pfam" id="PF08757">
    <property type="entry name" value="CotH"/>
    <property type="match status" value="1"/>
</dbReference>
<feature type="compositionally biased region" description="Gly residues" evidence="1">
    <location>
        <begin position="153"/>
        <end position="162"/>
    </location>
</feature>
<gene>
    <name evidence="2" type="ORF">SAMN05443637_10949</name>
</gene>
<sequence>MHRLPVKLRQHWRPLALFVALLVVTTGVFGSSRVVPYVTGDDRYAPPVVTQDIAGTRDLFDASVAHEIRLTFSDEDYERILQEWYDEGEKAYLAAELVVDGVRIDSVGVRLKGNSTLMSLRDPNADPTEQRGPGAVPFRGGRPPEGAAPPPDAGGGGFRGPGGIALSAEEPEHLPWLISFDEFVEGRRYQGRSEIAVRPASASSTVALNEAVALSLVNESGQVGQQFAYARFVVNDRPATTRLVIEHPDEAWTERFGATGVLYKSRASSSFTDQGDDPTEYRDDFEQINRVGSQDLQPVINLIKWVASASDEEFTAELGEHVDIESLARYLATQNLLLNVDDMSGPGRNYYLWYDLDRRTFEVVTWDLNLAFSGNATAGPNDAIDPGGVRGPGGTGAPPQAGGVPPAGAAPGGRFPGEPRGGGPRTGAQPGGRGPMMMSHPLKERFLANARFKAAYEQAYEELYQQLYAGGAAIAALDRATAAALAVADPTHLAAIQQESDALRRLLEQRAAALAVDPLLSAAS</sequence>
<proteinExistence type="predicted"/>
<keyword evidence="2" id="KW-0167">Capsid protein</keyword>
<keyword evidence="3" id="KW-1185">Reference proteome</keyword>
<evidence type="ECO:0000313" key="3">
    <source>
        <dbReference type="Proteomes" id="UP000184363"/>
    </source>
</evidence>
<dbReference type="PANTHER" id="PTHR40050:SF1">
    <property type="entry name" value="INNER SPORE COAT PROTEIN H"/>
    <property type="match status" value="1"/>
</dbReference>
<feature type="compositionally biased region" description="Low complexity" evidence="1">
    <location>
        <begin position="397"/>
        <end position="409"/>
    </location>
</feature>
<accession>A0A1M6U021</accession>
<evidence type="ECO:0000313" key="2">
    <source>
        <dbReference type="EMBL" id="SHK62474.1"/>
    </source>
</evidence>
<name>A0A1M6U021_PSETH</name>
<dbReference type="PANTHER" id="PTHR40050">
    <property type="entry name" value="INNER SPORE COAT PROTEIN H"/>
    <property type="match status" value="1"/>
</dbReference>
<feature type="region of interest" description="Disordered" evidence="1">
    <location>
        <begin position="117"/>
        <end position="162"/>
    </location>
</feature>
<feature type="compositionally biased region" description="Gly residues" evidence="1">
    <location>
        <begin position="410"/>
        <end position="434"/>
    </location>
</feature>
<organism evidence="2 3">
    <name type="scientific">Pseudonocardia thermophila</name>
    <dbReference type="NCBI Taxonomy" id="1848"/>
    <lineage>
        <taxon>Bacteria</taxon>
        <taxon>Bacillati</taxon>
        <taxon>Actinomycetota</taxon>
        <taxon>Actinomycetes</taxon>
        <taxon>Pseudonocardiales</taxon>
        <taxon>Pseudonocardiaceae</taxon>
        <taxon>Pseudonocardia</taxon>
    </lineage>
</organism>
<evidence type="ECO:0000256" key="1">
    <source>
        <dbReference type="SAM" id="MobiDB-lite"/>
    </source>
</evidence>
<dbReference type="EMBL" id="FRAP01000009">
    <property type="protein sequence ID" value="SHK62474.1"/>
    <property type="molecule type" value="Genomic_DNA"/>
</dbReference>